<organism evidence="9 10">
    <name type="scientific">Puccinia striiformis f. sp. tritici PST-78</name>
    <dbReference type="NCBI Taxonomy" id="1165861"/>
    <lineage>
        <taxon>Eukaryota</taxon>
        <taxon>Fungi</taxon>
        <taxon>Dikarya</taxon>
        <taxon>Basidiomycota</taxon>
        <taxon>Pucciniomycotina</taxon>
        <taxon>Pucciniomycetes</taxon>
        <taxon>Pucciniales</taxon>
        <taxon>Pucciniaceae</taxon>
        <taxon>Puccinia</taxon>
    </lineage>
</organism>
<reference evidence="10" key="1">
    <citation type="submission" date="2014-03" db="EMBL/GenBank/DDBJ databases">
        <title>The Genome Sequence of Puccinia striiformis f. sp. tritici PST-78.</title>
        <authorList>
            <consortium name="The Broad Institute Genome Sequencing Platform"/>
            <person name="Cuomo C."/>
            <person name="Hulbert S."/>
            <person name="Chen X."/>
            <person name="Walker B."/>
            <person name="Young S.K."/>
            <person name="Zeng Q."/>
            <person name="Gargeya S."/>
            <person name="Fitzgerald M."/>
            <person name="Haas B."/>
            <person name="Abouelleil A."/>
            <person name="Alvarado L."/>
            <person name="Arachchi H.M."/>
            <person name="Berlin A.M."/>
            <person name="Chapman S.B."/>
            <person name="Goldberg J."/>
            <person name="Griggs A."/>
            <person name="Gujja S."/>
            <person name="Hansen M."/>
            <person name="Howarth C."/>
            <person name="Imamovic A."/>
            <person name="Larimer J."/>
            <person name="McCowan C."/>
            <person name="Montmayeur A."/>
            <person name="Murphy C."/>
            <person name="Neiman D."/>
            <person name="Pearson M."/>
            <person name="Priest M."/>
            <person name="Roberts A."/>
            <person name="Saif S."/>
            <person name="Shea T."/>
            <person name="Sisk P."/>
            <person name="Sykes S."/>
            <person name="Wortman J."/>
            <person name="Nusbaum C."/>
            <person name="Birren B."/>
        </authorList>
    </citation>
    <scope>NUCLEOTIDE SEQUENCE [LARGE SCALE GENOMIC DNA]</scope>
    <source>
        <strain evidence="10">race PST-78</strain>
    </source>
</reference>
<dbReference type="InterPro" id="IPR020795">
    <property type="entry name" value="ORC3"/>
</dbReference>
<keyword evidence="4" id="KW-0238">DNA-binding</keyword>
<evidence type="ECO:0000256" key="2">
    <source>
        <dbReference type="ARBA" id="ARBA00010977"/>
    </source>
</evidence>
<evidence type="ECO:0000313" key="10">
    <source>
        <dbReference type="Proteomes" id="UP000054564"/>
    </source>
</evidence>
<dbReference type="GO" id="GO:0031261">
    <property type="term" value="C:DNA replication preinitiation complex"/>
    <property type="evidence" value="ECO:0007669"/>
    <property type="project" value="TreeGrafter"/>
</dbReference>
<proteinExistence type="inferred from homology"/>
<dbReference type="STRING" id="1165861.A0A0L0USJ3"/>
<evidence type="ECO:0000256" key="4">
    <source>
        <dbReference type="ARBA" id="ARBA00023125"/>
    </source>
</evidence>
<dbReference type="GO" id="GO:0005664">
    <property type="term" value="C:nuclear origin of replication recognition complex"/>
    <property type="evidence" value="ECO:0007669"/>
    <property type="project" value="InterPro"/>
</dbReference>
<evidence type="ECO:0000259" key="8">
    <source>
        <dbReference type="Pfam" id="PF18137"/>
    </source>
</evidence>
<protein>
    <submittedName>
        <fullName evidence="9">Uncharacterized protein</fullName>
    </submittedName>
</protein>
<accession>A0A0L0USJ3</accession>
<sequence length="717" mass="81503">MSIEAELLTPYHLIHPEKTSFRIKPASGRSGRRGSSRPHPSLDSLEYKLYQKAWAQTNQKIVKIVDDLQRGLLDDLVTFITTTKFEFRASIRQPIPTAVLLGTSKILNASLATRISGLEHPLGGPECLPIQLNSRSCLTLSATIKSIVNSLESRLEHLVDNDSRYSKIPGANDPLARDDVQNIRILYDAHHNFCCRTNAPTSSSDPKSVIGPKLIFIIDEFESFDSGVLEDLISIFSNLMIKIPIMLVLSLNTSAEAIHSLLPRTVIFRLKMTPFAVDMGGGAITSLIQKIAFDPDSVFDLSSGVVRSLMDGYERLNKSIDNLIAKLQFIHLAHFHTNPLCGFLNNFCTEDEDEGEQEREDIEQPPNFEYLAYHLRLTASWKRARRGKTLLVNDQDLLQTLHKSYRRRKQARGSCLMALTTIERIGRLWPEKERTPEWILYNVYRPELVDYSIEMCKLIKHSNDEMLVNVLHSLSDMASEFDWLEPSLIRISELMSDKEIRKTGARTHLVNTHEPLLAGVTLLSADREFTNIISDITDALITFFRKNLGPDGLLELQEAWTFDDKILLHEVFHPRYIHQIKSGLGSKKRNSNSIPIAGEKGKGVKIENLDDGEEKMDRLRRMYELYMETNGKIINLSDWFGAFYQQTNPSADTPATTDLPHPKQTGPNKKRKKESSQKNQEFEFEKVFLRSIGDLGFLGFISHCGRKKEHVSKHFFG</sequence>
<dbReference type="Proteomes" id="UP000054564">
    <property type="component" value="Unassembled WGS sequence"/>
</dbReference>
<evidence type="ECO:0000256" key="6">
    <source>
        <dbReference type="SAM" id="MobiDB-lite"/>
    </source>
</evidence>
<evidence type="ECO:0000313" key="9">
    <source>
        <dbReference type="EMBL" id="KNE90037.1"/>
    </source>
</evidence>
<dbReference type="AlphaFoldDB" id="A0A0L0USJ3"/>
<name>A0A0L0USJ3_9BASI</name>
<evidence type="ECO:0000256" key="3">
    <source>
        <dbReference type="ARBA" id="ARBA00022705"/>
    </source>
</evidence>
<feature type="domain" description="Origin recognition complex subunit 3 winged helix C-terminal" evidence="8">
    <location>
        <begin position="612"/>
        <end position="716"/>
    </location>
</feature>
<dbReference type="EMBL" id="AJIL01000281">
    <property type="protein sequence ID" value="KNE90037.1"/>
    <property type="molecule type" value="Genomic_DNA"/>
</dbReference>
<keyword evidence="5" id="KW-0539">Nucleus</keyword>
<keyword evidence="10" id="KW-1185">Reference proteome</keyword>
<dbReference type="InterPro" id="IPR045667">
    <property type="entry name" value="ORC3_N"/>
</dbReference>
<dbReference type="InterPro" id="IPR040855">
    <property type="entry name" value="ORC_WH_C"/>
</dbReference>
<feature type="domain" description="Origin recognition complex subunit 3 N-terminal" evidence="7">
    <location>
        <begin position="45"/>
        <end position="341"/>
    </location>
</feature>
<dbReference type="Pfam" id="PF07034">
    <property type="entry name" value="ORC3_N"/>
    <property type="match status" value="1"/>
</dbReference>
<dbReference type="PANTHER" id="PTHR12748:SF0">
    <property type="entry name" value="ORIGIN RECOGNITION COMPLEX SUBUNIT 3"/>
    <property type="match status" value="1"/>
</dbReference>
<dbReference type="PANTHER" id="PTHR12748">
    <property type="entry name" value="ORIGIN RECOGNITION COMPLEX SUBUNIT 3"/>
    <property type="match status" value="1"/>
</dbReference>
<evidence type="ECO:0000256" key="1">
    <source>
        <dbReference type="ARBA" id="ARBA00004123"/>
    </source>
</evidence>
<evidence type="ECO:0000256" key="5">
    <source>
        <dbReference type="ARBA" id="ARBA00023242"/>
    </source>
</evidence>
<feature type="region of interest" description="Disordered" evidence="6">
    <location>
        <begin position="650"/>
        <end position="678"/>
    </location>
</feature>
<keyword evidence="3" id="KW-0235">DNA replication</keyword>
<dbReference type="OrthoDB" id="10265211at2759"/>
<evidence type="ECO:0000259" key="7">
    <source>
        <dbReference type="Pfam" id="PF07034"/>
    </source>
</evidence>
<dbReference type="CDD" id="cd20704">
    <property type="entry name" value="Orc3"/>
    <property type="match status" value="1"/>
</dbReference>
<comment type="caution">
    <text evidence="9">The sequence shown here is derived from an EMBL/GenBank/DDBJ whole genome shotgun (WGS) entry which is preliminary data.</text>
</comment>
<comment type="subcellular location">
    <subcellularLocation>
        <location evidence="1">Nucleus</location>
    </subcellularLocation>
</comment>
<dbReference type="GO" id="GO:0003688">
    <property type="term" value="F:DNA replication origin binding"/>
    <property type="evidence" value="ECO:0007669"/>
    <property type="project" value="TreeGrafter"/>
</dbReference>
<dbReference type="GO" id="GO:0006270">
    <property type="term" value="P:DNA replication initiation"/>
    <property type="evidence" value="ECO:0007669"/>
    <property type="project" value="TreeGrafter"/>
</dbReference>
<gene>
    <name evidence="9" type="ORF">PSTG_16513</name>
</gene>
<dbReference type="GO" id="GO:0005656">
    <property type="term" value="C:nuclear pre-replicative complex"/>
    <property type="evidence" value="ECO:0007669"/>
    <property type="project" value="TreeGrafter"/>
</dbReference>
<dbReference type="Pfam" id="PF18137">
    <property type="entry name" value="WHD_ORC"/>
    <property type="match status" value="1"/>
</dbReference>
<comment type="similarity">
    <text evidence="2">Belongs to the ORC3 family.</text>
</comment>